<reference evidence="6" key="1">
    <citation type="submission" date="2014-09" db="EMBL/GenBank/DDBJ databases">
        <title>Genome sequence of the luminous mushroom Mycena chlorophos for searching fungal bioluminescence genes.</title>
        <authorList>
            <person name="Tanaka Y."/>
            <person name="Kasuga D."/>
            <person name="Oba Y."/>
            <person name="Hase S."/>
            <person name="Sato K."/>
            <person name="Oba Y."/>
            <person name="Sakakibara Y."/>
        </authorList>
    </citation>
    <scope>NUCLEOTIDE SEQUENCE</scope>
</reference>
<name>A0ABQ0L1T5_MYCCL</name>
<evidence type="ECO:0000256" key="3">
    <source>
        <dbReference type="PROSITE-ProRule" id="PRU00267"/>
    </source>
</evidence>
<dbReference type="InterPro" id="IPR050140">
    <property type="entry name" value="SRY-related_HMG-box_TF-like"/>
</dbReference>
<proteinExistence type="predicted"/>
<dbReference type="SUPFAM" id="SSF47095">
    <property type="entry name" value="HMG-box"/>
    <property type="match status" value="1"/>
</dbReference>
<keyword evidence="1 3" id="KW-0238">DNA-binding</keyword>
<dbReference type="CDD" id="cd01389">
    <property type="entry name" value="HMG-box_ROX1-like"/>
    <property type="match status" value="1"/>
</dbReference>
<evidence type="ECO:0000256" key="1">
    <source>
        <dbReference type="ARBA" id="ARBA00023125"/>
    </source>
</evidence>
<dbReference type="Gene3D" id="1.10.30.10">
    <property type="entry name" value="High mobility group box domain"/>
    <property type="match status" value="1"/>
</dbReference>
<feature type="region of interest" description="Disordered" evidence="4">
    <location>
        <begin position="1"/>
        <end position="24"/>
    </location>
</feature>
<gene>
    <name evidence="6" type="ORF">MCHLO_02455</name>
</gene>
<dbReference type="PANTHER" id="PTHR10270:SF161">
    <property type="entry name" value="SEX-DETERMINING REGION Y PROTEIN"/>
    <property type="match status" value="1"/>
</dbReference>
<dbReference type="InterPro" id="IPR009071">
    <property type="entry name" value="HMG_box_dom"/>
</dbReference>
<keyword evidence="2" id="KW-0804">Transcription</keyword>
<evidence type="ECO:0000256" key="4">
    <source>
        <dbReference type="SAM" id="MobiDB-lite"/>
    </source>
</evidence>
<protein>
    <recommendedName>
        <fullName evidence="5">HMG box domain-containing protein</fullName>
    </recommendedName>
</protein>
<keyword evidence="3" id="KW-0539">Nucleus</keyword>
<evidence type="ECO:0000256" key="2">
    <source>
        <dbReference type="ARBA" id="ARBA00023163"/>
    </source>
</evidence>
<dbReference type="InterPro" id="IPR036910">
    <property type="entry name" value="HMG_box_dom_sf"/>
</dbReference>
<sequence length="259" mass="29383">MTPQDRSATSFAASSRSQRSVGHVRRPRNAFIIFRSTALQRCEGKGPPQALQSQAIAEVWRNMSEDERAPYRDAAEREKIAHEEQYPFYQYIRHRRRPPQRKRNTQFNTPENQARKKELVATIQGRHAISDESLSESEDDEQTAAFAPQASWYPIMTANDVQMDPASFTSSMDVSVLDCSESPHYLETILATSDFEAAPFVSDLSLAQILADDFQDDSSAYFGDTMASMADGIPWGNQIFKGVQFLSDRISEERASWQR</sequence>
<dbReference type="Pfam" id="PF00505">
    <property type="entry name" value="HMG_box"/>
    <property type="match status" value="1"/>
</dbReference>
<accession>A0ABQ0L1T5</accession>
<dbReference type="SMART" id="SM00398">
    <property type="entry name" value="HMG"/>
    <property type="match status" value="1"/>
</dbReference>
<evidence type="ECO:0000313" key="7">
    <source>
        <dbReference type="Proteomes" id="UP000815677"/>
    </source>
</evidence>
<feature type="compositionally biased region" description="Low complexity" evidence="4">
    <location>
        <begin position="1"/>
        <end position="20"/>
    </location>
</feature>
<feature type="DNA-binding region" description="HMG box" evidence="3">
    <location>
        <begin position="24"/>
        <end position="90"/>
    </location>
</feature>
<dbReference type="EMBL" id="DF840275">
    <property type="protein sequence ID" value="GAT44850.1"/>
    <property type="molecule type" value="Genomic_DNA"/>
</dbReference>
<dbReference type="Proteomes" id="UP000815677">
    <property type="component" value="Unassembled WGS sequence"/>
</dbReference>
<dbReference type="PANTHER" id="PTHR10270">
    <property type="entry name" value="SOX TRANSCRIPTION FACTOR"/>
    <property type="match status" value="1"/>
</dbReference>
<dbReference type="PROSITE" id="PS50118">
    <property type="entry name" value="HMG_BOX_2"/>
    <property type="match status" value="1"/>
</dbReference>
<feature type="domain" description="HMG box" evidence="5">
    <location>
        <begin position="24"/>
        <end position="90"/>
    </location>
</feature>
<evidence type="ECO:0000259" key="5">
    <source>
        <dbReference type="PROSITE" id="PS50118"/>
    </source>
</evidence>
<keyword evidence="7" id="KW-1185">Reference proteome</keyword>
<evidence type="ECO:0000313" key="6">
    <source>
        <dbReference type="EMBL" id="GAT44850.1"/>
    </source>
</evidence>
<organism evidence="6 7">
    <name type="scientific">Mycena chlorophos</name>
    <name type="common">Agaric fungus</name>
    <name type="synonym">Agaricus chlorophos</name>
    <dbReference type="NCBI Taxonomy" id="658473"/>
    <lineage>
        <taxon>Eukaryota</taxon>
        <taxon>Fungi</taxon>
        <taxon>Dikarya</taxon>
        <taxon>Basidiomycota</taxon>
        <taxon>Agaricomycotina</taxon>
        <taxon>Agaricomycetes</taxon>
        <taxon>Agaricomycetidae</taxon>
        <taxon>Agaricales</taxon>
        <taxon>Marasmiineae</taxon>
        <taxon>Mycenaceae</taxon>
        <taxon>Mycena</taxon>
    </lineage>
</organism>